<accession>A0AAD4NMX2</accession>
<dbReference type="Pfam" id="PF01476">
    <property type="entry name" value="LysM"/>
    <property type="match status" value="1"/>
</dbReference>
<dbReference type="InterPro" id="IPR011058">
    <property type="entry name" value="Cyanovirin-N"/>
</dbReference>
<comment type="caution">
    <text evidence="3">The sequence shown here is derived from an EMBL/GenBank/DDBJ whole genome shotgun (WGS) entry which is preliminary data.</text>
</comment>
<feature type="compositionally biased region" description="Gly residues" evidence="1">
    <location>
        <begin position="64"/>
        <end position="76"/>
    </location>
</feature>
<feature type="region of interest" description="Disordered" evidence="1">
    <location>
        <begin position="171"/>
        <end position="237"/>
    </location>
</feature>
<name>A0AAD4NMX2_9PLEO</name>
<feature type="compositionally biased region" description="Gly residues" evidence="1">
    <location>
        <begin position="111"/>
        <end position="122"/>
    </location>
</feature>
<evidence type="ECO:0000313" key="4">
    <source>
        <dbReference type="Proteomes" id="UP001199106"/>
    </source>
</evidence>
<sequence>MSGYGGYQGSGSGYQQGGYQQQGGFEQQGGYGQNNYSGGGGHQQPPPPHHQQQPHHGEASQYYGGQGGPQGYGQQGGYDAAPPQYQQLPSAAAHSSNSGRNSLNQGHQNQYGGGGDPEGDRGIMGGIAGAAAGGYGGHALGGKAGHGVAGTVIGALAGAFAGHKGQDVVEDKWDEHKDKKKEEEDRKRFEEEEERRRKYGQQHGGPTPTQHHQGSSNRSQDQRTPGDFGGNFSDSSRDIRLDAHGDYTLHAQCRRPDGSYQSSSISLNRVLENDGGSFRWSGSNNGSGGGENTYTVQQGDTLRAIASRFSHCSYDELARHNNIANADQIWPGQNLRIPGGNSSRGGGGFGNSARNIRLRDGGQKLEGELEHHGQWHRREINLDERISNQNGALVFV</sequence>
<feature type="compositionally biased region" description="Basic and acidic residues" evidence="1">
    <location>
        <begin position="171"/>
        <end position="196"/>
    </location>
</feature>
<feature type="compositionally biased region" description="Polar residues" evidence="1">
    <location>
        <begin position="207"/>
        <end position="223"/>
    </location>
</feature>
<proteinExistence type="predicted"/>
<dbReference type="Pfam" id="PF08881">
    <property type="entry name" value="CVNH"/>
    <property type="match status" value="1"/>
</dbReference>
<evidence type="ECO:0000256" key="1">
    <source>
        <dbReference type="SAM" id="MobiDB-lite"/>
    </source>
</evidence>
<evidence type="ECO:0000259" key="2">
    <source>
        <dbReference type="PROSITE" id="PS51782"/>
    </source>
</evidence>
<evidence type="ECO:0000313" key="3">
    <source>
        <dbReference type="EMBL" id="KAG9191526.1"/>
    </source>
</evidence>
<reference evidence="3" key="1">
    <citation type="submission" date="2021-07" db="EMBL/GenBank/DDBJ databases">
        <title>Genome Resource of American Ginseng Black Spot Pathogen Alternaria panax.</title>
        <authorList>
            <person name="Qiu C."/>
            <person name="Wang W."/>
            <person name="Liu Z."/>
        </authorList>
    </citation>
    <scope>NUCLEOTIDE SEQUENCE</scope>
    <source>
        <strain evidence="3">BNCC115425</strain>
    </source>
</reference>
<dbReference type="SMART" id="SM00257">
    <property type="entry name" value="LysM"/>
    <property type="match status" value="1"/>
</dbReference>
<feature type="compositionally biased region" description="Gly residues" evidence="1">
    <location>
        <begin position="1"/>
        <end position="16"/>
    </location>
</feature>
<feature type="domain" description="LysM" evidence="2">
    <location>
        <begin position="292"/>
        <end position="337"/>
    </location>
</feature>
<keyword evidence="4" id="KW-1185">Reference proteome</keyword>
<dbReference type="Gene3D" id="3.10.350.10">
    <property type="entry name" value="LysM domain"/>
    <property type="match status" value="1"/>
</dbReference>
<dbReference type="SUPFAM" id="SSF51322">
    <property type="entry name" value="Cyanovirin-N"/>
    <property type="match status" value="1"/>
</dbReference>
<feature type="region of interest" description="Disordered" evidence="1">
    <location>
        <begin position="1"/>
        <end position="122"/>
    </location>
</feature>
<dbReference type="AlphaFoldDB" id="A0AAD4NMX2"/>
<feature type="compositionally biased region" description="Polar residues" evidence="1">
    <location>
        <begin position="84"/>
        <end position="103"/>
    </location>
</feature>
<organism evidence="3 4">
    <name type="scientific">Alternaria panax</name>
    <dbReference type="NCBI Taxonomy" id="48097"/>
    <lineage>
        <taxon>Eukaryota</taxon>
        <taxon>Fungi</taxon>
        <taxon>Dikarya</taxon>
        <taxon>Ascomycota</taxon>
        <taxon>Pezizomycotina</taxon>
        <taxon>Dothideomycetes</taxon>
        <taxon>Pleosporomycetidae</taxon>
        <taxon>Pleosporales</taxon>
        <taxon>Pleosporineae</taxon>
        <taxon>Pleosporaceae</taxon>
        <taxon>Alternaria</taxon>
        <taxon>Alternaria sect. Panax</taxon>
    </lineage>
</organism>
<dbReference type="Gene3D" id="2.30.60.10">
    <property type="entry name" value="Cyanovirin-N"/>
    <property type="match status" value="1"/>
</dbReference>
<protein>
    <recommendedName>
        <fullName evidence="2">LysM domain-containing protein</fullName>
    </recommendedName>
</protein>
<gene>
    <name evidence="3" type="ORF">G6011_10260</name>
</gene>
<dbReference type="SUPFAM" id="SSF54106">
    <property type="entry name" value="LysM domain"/>
    <property type="match status" value="1"/>
</dbReference>
<dbReference type="GO" id="GO:0019867">
    <property type="term" value="C:outer membrane"/>
    <property type="evidence" value="ECO:0007669"/>
    <property type="project" value="InterPro"/>
</dbReference>
<dbReference type="InterPro" id="IPR008816">
    <property type="entry name" value="Gly_zipper_2TM_dom"/>
</dbReference>
<dbReference type="InterPro" id="IPR036779">
    <property type="entry name" value="LysM_dom_sf"/>
</dbReference>
<dbReference type="EMBL" id="JAANER010000003">
    <property type="protein sequence ID" value="KAG9191526.1"/>
    <property type="molecule type" value="Genomic_DNA"/>
</dbReference>
<dbReference type="InterPro" id="IPR036673">
    <property type="entry name" value="Cyanovirin-N_sf"/>
</dbReference>
<dbReference type="InterPro" id="IPR018392">
    <property type="entry name" value="LysM"/>
</dbReference>
<dbReference type="Pfam" id="PF05433">
    <property type="entry name" value="Rick_17kDa_Anti"/>
    <property type="match status" value="1"/>
</dbReference>
<dbReference type="PANTHER" id="PTHR37014">
    <property type="entry name" value="EXPRESSION LETHALITY PROTEIN HEL10, PUTATIVE (AFU_ORTHOLOGUE AFUA_1G06580)-RELATED"/>
    <property type="match status" value="1"/>
</dbReference>
<dbReference type="SMART" id="SM01111">
    <property type="entry name" value="CVNH"/>
    <property type="match status" value="1"/>
</dbReference>
<feature type="compositionally biased region" description="Gly residues" evidence="1">
    <location>
        <begin position="26"/>
        <end position="42"/>
    </location>
</feature>
<dbReference type="PANTHER" id="PTHR37014:SF1">
    <property type="entry name" value="EXPRESSION LETHALITY PROTEIN HEL10, PUTATIVE (AFU_ORTHOLOGUE AFUA_1G06580)-RELATED"/>
    <property type="match status" value="1"/>
</dbReference>
<dbReference type="PROSITE" id="PS51782">
    <property type="entry name" value="LYSM"/>
    <property type="match status" value="1"/>
</dbReference>
<dbReference type="Proteomes" id="UP001199106">
    <property type="component" value="Unassembled WGS sequence"/>
</dbReference>
<dbReference type="CDD" id="cd00118">
    <property type="entry name" value="LysM"/>
    <property type="match status" value="1"/>
</dbReference>